<proteinExistence type="predicted"/>
<sequence length="135" mass="15400">MKSKAFGIPLSIYNEMVQHGLEELPYEACGILSGRVRKAETIWKLENEKKSRNRYFVGEATVSAVLNKINGNGEMPIAIYHTHPAAEAIPSHIDIEFHPHPDVYMIIISYQQKTPVARCFFVAEKKYQELALRII</sequence>
<dbReference type="Gene3D" id="3.40.140.10">
    <property type="entry name" value="Cytidine Deaminase, domain 2"/>
    <property type="match status" value="1"/>
</dbReference>
<dbReference type="Pfam" id="PF14464">
    <property type="entry name" value="Prok-JAB"/>
    <property type="match status" value="1"/>
</dbReference>
<evidence type="ECO:0000313" key="7">
    <source>
        <dbReference type="EMBL" id="KAB7705983.1"/>
    </source>
</evidence>
<accession>A0A6I1FIB0</accession>
<keyword evidence="2" id="KW-0479">Metal-binding</keyword>
<dbReference type="PANTHER" id="PTHR34858:SF1">
    <property type="entry name" value="CYSO-CYSTEINE PEPTIDASE"/>
    <property type="match status" value="1"/>
</dbReference>
<protein>
    <submittedName>
        <fullName evidence="7">Peptidase</fullName>
    </submittedName>
</protein>
<dbReference type="EMBL" id="WEIO01000007">
    <property type="protein sequence ID" value="KAB7705983.1"/>
    <property type="molecule type" value="Genomic_DNA"/>
</dbReference>
<dbReference type="PROSITE" id="PS50249">
    <property type="entry name" value="MPN"/>
    <property type="match status" value="1"/>
</dbReference>
<dbReference type="AlphaFoldDB" id="A0A6I1FIB0"/>
<dbReference type="SUPFAM" id="SSF102712">
    <property type="entry name" value="JAB1/MPN domain"/>
    <property type="match status" value="1"/>
</dbReference>
<evidence type="ECO:0000256" key="3">
    <source>
        <dbReference type="ARBA" id="ARBA00022801"/>
    </source>
</evidence>
<dbReference type="InterPro" id="IPR051929">
    <property type="entry name" value="VirAsm_ModProt"/>
</dbReference>
<keyword evidence="4" id="KW-0862">Zinc</keyword>
<evidence type="ECO:0000259" key="6">
    <source>
        <dbReference type="PROSITE" id="PS50249"/>
    </source>
</evidence>
<reference evidence="7 8" key="1">
    <citation type="submission" date="2019-10" db="EMBL/GenBank/DDBJ databases">
        <title>Bacillus aerolatum sp. nov., isolated from bioaerosol of sport playgrounds.</title>
        <authorList>
            <person name="Chen P."/>
            <person name="Zhang G."/>
        </authorList>
    </citation>
    <scope>NUCLEOTIDE SEQUENCE [LARGE SCALE GENOMIC DNA]</scope>
    <source>
        <strain evidence="7 8">CX253</strain>
    </source>
</reference>
<dbReference type="InterPro" id="IPR028090">
    <property type="entry name" value="JAB_dom_prok"/>
</dbReference>
<name>A0A6I1FIB0_9BACI</name>
<evidence type="ECO:0000256" key="1">
    <source>
        <dbReference type="ARBA" id="ARBA00022670"/>
    </source>
</evidence>
<gene>
    <name evidence="7" type="ORF">F9802_13030</name>
</gene>
<dbReference type="GO" id="GO:0008270">
    <property type="term" value="F:zinc ion binding"/>
    <property type="evidence" value="ECO:0007669"/>
    <property type="project" value="TreeGrafter"/>
</dbReference>
<dbReference type="SMART" id="SM00232">
    <property type="entry name" value="JAB_MPN"/>
    <property type="match status" value="1"/>
</dbReference>
<dbReference type="CDD" id="cd08070">
    <property type="entry name" value="MPN_like"/>
    <property type="match status" value="1"/>
</dbReference>
<organism evidence="7 8">
    <name type="scientific">Bacillus aerolatus</name>
    <dbReference type="NCBI Taxonomy" id="2653354"/>
    <lineage>
        <taxon>Bacteria</taxon>
        <taxon>Bacillati</taxon>
        <taxon>Bacillota</taxon>
        <taxon>Bacilli</taxon>
        <taxon>Bacillales</taxon>
        <taxon>Bacillaceae</taxon>
        <taxon>Bacillus</taxon>
    </lineage>
</organism>
<dbReference type="RefSeq" id="WP_152152608.1">
    <property type="nucleotide sequence ID" value="NZ_WEIO01000007.1"/>
</dbReference>
<keyword evidence="3" id="KW-0378">Hydrolase</keyword>
<dbReference type="InterPro" id="IPR037518">
    <property type="entry name" value="MPN"/>
</dbReference>
<evidence type="ECO:0000256" key="2">
    <source>
        <dbReference type="ARBA" id="ARBA00022723"/>
    </source>
</evidence>
<dbReference type="GO" id="GO:0006508">
    <property type="term" value="P:proteolysis"/>
    <property type="evidence" value="ECO:0007669"/>
    <property type="project" value="UniProtKB-KW"/>
</dbReference>
<keyword evidence="1" id="KW-0645">Protease</keyword>
<dbReference type="GO" id="GO:0008235">
    <property type="term" value="F:metalloexopeptidase activity"/>
    <property type="evidence" value="ECO:0007669"/>
    <property type="project" value="TreeGrafter"/>
</dbReference>
<keyword evidence="5" id="KW-0482">Metalloprotease</keyword>
<evidence type="ECO:0000256" key="4">
    <source>
        <dbReference type="ARBA" id="ARBA00022833"/>
    </source>
</evidence>
<evidence type="ECO:0000256" key="5">
    <source>
        <dbReference type="ARBA" id="ARBA00023049"/>
    </source>
</evidence>
<feature type="domain" description="MPN" evidence="6">
    <location>
        <begin position="5"/>
        <end position="135"/>
    </location>
</feature>
<dbReference type="InterPro" id="IPR000555">
    <property type="entry name" value="JAMM/MPN+_dom"/>
</dbReference>
<keyword evidence="8" id="KW-1185">Reference proteome</keyword>
<comment type="caution">
    <text evidence="7">The sequence shown here is derived from an EMBL/GenBank/DDBJ whole genome shotgun (WGS) entry which is preliminary data.</text>
</comment>
<evidence type="ECO:0000313" key="8">
    <source>
        <dbReference type="Proteomes" id="UP000429595"/>
    </source>
</evidence>
<dbReference type="Proteomes" id="UP000429595">
    <property type="component" value="Unassembled WGS sequence"/>
</dbReference>
<dbReference type="PANTHER" id="PTHR34858">
    <property type="entry name" value="CYSO-CYSTEINE PEPTIDASE"/>
    <property type="match status" value="1"/>
</dbReference>